<dbReference type="SMART" id="SM00028">
    <property type="entry name" value="TPR"/>
    <property type="match status" value="5"/>
</dbReference>
<dbReference type="SUPFAM" id="SSF48452">
    <property type="entry name" value="TPR-like"/>
    <property type="match status" value="3"/>
</dbReference>
<name>A0A919W9A2_9ACTN</name>
<dbReference type="InterPro" id="IPR011990">
    <property type="entry name" value="TPR-like_helical_dom_sf"/>
</dbReference>
<reference evidence="2 3" key="1">
    <citation type="submission" date="2021-03" db="EMBL/GenBank/DDBJ databases">
        <title>Whole genome shotgun sequence of Actinoplanes toevensis NBRC 105298.</title>
        <authorList>
            <person name="Komaki H."/>
            <person name="Tamura T."/>
        </authorList>
    </citation>
    <scope>NUCLEOTIDE SEQUENCE [LARGE SCALE GENOMIC DNA]</scope>
    <source>
        <strain evidence="2 3">NBRC 105298</strain>
    </source>
</reference>
<evidence type="ECO:0000313" key="3">
    <source>
        <dbReference type="Proteomes" id="UP000677082"/>
    </source>
</evidence>
<proteinExistence type="predicted"/>
<accession>A0A919W9A2</accession>
<dbReference type="NCBIfam" id="NF040586">
    <property type="entry name" value="FxSxx_TPR"/>
    <property type="match status" value="1"/>
</dbReference>
<dbReference type="Gene3D" id="3.40.50.300">
    <property type="entry name" value="P-loop containing nucleotide triphosphate hydrolases"/>
    <property type="match status" value="1"/>
</dbReference>
<dbReference type="Pfam" id="PF07721">
    <property type="entry name" value="TPR_4"/>
    <property type="match status" value="1"/>
</dbReference>
<dbReference type="InterPro" id="IPR019734">
    <property type="entry name" value="TPR_rpt"/>
</dbReference>
<keyword evidence="2" id="KW-0067">ATP-binding</keyword>
<evidence type="ECO:0000256" key="1">
    <source>
        <dbReference type="SAM" id="MobiDB-lite"/>
    </source>
</evidence>
<organism evidence="2 3">
    <name type="scientific">Paractinoplanes toevensis</name>
    <dbReference type="NCBI Taxonomy" id="571911"/>
    <lineage>
        <taxon>Bacteria</taxon>
        <taxon>Bacillati</taxon>
        <taxon>Actinomycetota</taxon>
        <taxon>Actinomycetes</taxon>
        <taxon>Micromonosporales</taxon>
        <taxon>Micromonosporaceae</taxon>
        <taxon>Paractinoplanes</taxon>
    </lineage>
</organism>
<comment type="caution">
    <text evidence="2">The sequence shown here is derived from an EMBL/GenBank/DDBJ whole genome shotgun (WGS) entry which is preliminary data.</text>
</comment>
<dbReference type="PANTHER" id="PTHR46082">
    <property type="entry name" value="ATP/GTP-BINDING PROTEIN-RELATED"/>
    <property type="match status" value="1"/>
</dbReference>
<dbReference type="AlphaFoldDB" id="A0A919W9A2"/>
<dbReference type="SUPFAM" id="SSF52540">
    <property type="entry name" value="P-loop containing nucleoside triphosphate hydrolases"/>
    <property type="match status" value="1"/>
</dbReference>
<dbReference type="InterPro" id="IPR053137">
    <property type="entry name" value="NLR-like"/>
</dbReference>
<dbReference type="GO" id="GO:0005524">
    <property type="term" value="F:ATP binding"/>
    <property type="evidence" value="ECO:0007669"/>
    <property type="project" value="UniProtKB-KW"/>
</dbReference>
<dbReference type="Gene3D" id="1.25.40.10">
    <property type="entry name" value="Tetratricopeptide repeat domain"/>
    <property type="match status" value="2"/>
</dbReference>
<feature type="region of interest" description="Disordered" evidence="1">
    <location>
        <begin position="865"/>
        <end position="892"/>
    </location>
</feature>
<gene>
    <name evidence="2" type="ORF">Ato02nite_077740</name>
</gene>
<dbReference type="InterPro" id="IPR027417">
    <property type="entry name" value="P-loop_NTPase"/>
</dbReference>
<dbReference type="GO" id="GO:0042802">
    <property type="term" value="F:identical protein binding"/>
    <property type="evidence" value="ECO:0007669"/>
    <property type="project" value="InterPro"/>
</dbReference>
<dbReference type="PANTHER" id="PTHR46082:SF6">
    <property type="entry name" value="AAA+ ATPASE DOMAIN-CONTAINING PROTEIN-RELATED"/>
    <property type="match status" value="1"/>
</dbReference>
<dbReference type="Proteomes" id="UP000677082">
    <property type="component" value="Unassembled WGS sequence"/>
</dbReference>
<dbReference type="InterPro" id="IPR011717">
    <property type="entry name" value="TPR-4"/>
</dbReference>
<dbReference type="EMBL" id="BOQN01000102">
    <property type="protein sequence ID" value="GIM95981.1"/>
    <property type="molecule type" value="Genomic_DNA"/>
</dbReference>
<evidence type="ECO:0000313" key="2">
    <source>
        <dbReference type="EMBL" id="GIM95981.1"/>
    </source>
</evidence>
<dbReference type="PRINTS" id="PR00364">
    <property type="entry name" value="DISEASERSIST"/>
</dbReference>
<keyword evidence="3" id="KW-1185">Reference proteome</keyword>
<sequence>MARLTRQGLPAGLSALLAVGAGLLTNLLTSGWSWPLAIAFAVLIGVYVGYEIWRASRDDAGGPAAPPAGAPTPQRRSVVPPWGLLPAKMHGRDEVLRTLSAVLDPGVAHEAQLHVLCGLGGSGKTTVALSTADAARRSGALVWWISARDETSLVSSLIDLAAELATPEETAQARVGVRSLTDLVWRHIEARTDRWLLVVDNADRPELLAPDGGQVSHGNGVVRPASGGLVLVTSRVGNAEVWGNRAVLHPLGRLSSDASARVLLDAAGAAAGSDGDAVALGERLGGLPLALRAAGRYLSSTAARLDGVTTFAEYRRLLEERFTTLLGRPSAEPREAVVSTWELTLDLLAEQGDDAARKIMRLFGGLAPEPVPIAMLDQSVLDRSLLFGRPARGWLPSWASGRHRPVYDPQAHSRVLSDLCDFGLLDRTTPASGPAPAVPCLVAHPLVAETNARMVRDDAKLGREVRGTVAALLTQASRRYDPEDPSTSLWWALLAPHAEQAVDVTPGHRGSRRELRLLIRALCTVSRGLCGAGDYLTAHVLAERARQVAAHNLTADDPAALVARCHVADAVAHLGDYATALEEYREVLTVQRQRLKRDHPDALRTRRELAWLQALRGMYTEAEAGYRELLDLQRHRLGAEHPDALRSQSDLAFVLAFQDRFDEAEQEYRDVLARQRRVLGDGHGNTIRTRHYRAHALASAGRFEEAEQELRLVYEARTAQRGPKHPDAVRTRQELGWVAAIQGRYEDAEEHWRAVLDVLRDTVGADHVDTLRTRHDLAAIAAVRGRYAEAQRELPLIVEQRRRLLGPEHPATLRARRNLAWLNAELGDDAAAEAELRTILAVWRRTSGPSSAEARLTEAHIEALPKHRRPGEPRPPLWATGYQTAAPDRTEA</sequence>
<dbReference type="Pfam" id="PF13424">
    <property type="entry name" value="TPR_12"/>
    <property type="match status" value="3"/>
</dbReference>
<protein>
    <submittedName>
        <fullName evidence="2">ATP-binding protein</fullName>
    </submittedName>
</protein>
<keyword evidence="2" id="KW-0547">Nucleotide-binding</keyword>